<name>A0ABQ9UDN9_SAGOE</name>
<evidence type="ECO:0000256" key="1">
    <source>
        <dbReference type="SAM" id="MobiDB-lite"/>
    </source>
</evidence>
<sequence length="100" mass="10762">MVAAKTEGLVALCRLHSPGTRGSPPGLPSTARTQSTRRENPVNPPREPSQTACDTEMHRQDPAQLPAMRMTARSAGSRTLPLVLAPPALRRLRQCVARTG</sequence>
<dbReference type="EMBL" id="JASSZA010000013">
    <property type="protein sequence ID" value="KAK2095202.1"/>
    <property type="molecule type" value="Genomic_DNA"/>
</dbReference>
<protein>
    <submittedName>
        <fullName evidence="2">Uncharacterized protein</fullName>
    </submittedName>
</protein>
<evidence type="ECO:0000313" key="2">
    <source>
        <dbReference type="EMBL" id="KAK2095202.1"/>
    </source>
</evidence>
<feature type="region of interest" description="Disordered" evidence="1">
    <location>
        <begin position="15"/>
        <end position="64"/>
    </location>
</feature>
<organism evidence="2 3">
    <name type="scientific">Saguinus oedipus</name>
    <name type="common">Cotton-top tamarin</name>
    <name type="synonym">Oedipomidas oedipus</name>
    <dbReference type="NCBI Taxonomy" id="9490"/>
    <lineage>
        <taxon>Eukaryota</taxon>
        <taxon>Metazoa</taxon>
        <taxon>Chordata</taxon>
        <taxon>Craniata</taxon>
        <taxon>Vertebrata</taxon>
        <taxon>Euteleostomi</taxon>
        <taxon>Mammalia</taxon>
        <taxon>Eutheria</taxon>
        <taxon>Euarchontoglires</taxon>
        <taxon>Primates</taxon>
        <taxon>Haplorrhini</taxon>
        <taxon>Platyrrhini</taxon>
        <taxon>Cebidae</taxon>
        <taxon>Callitrichinae</taxon>
        <taxon>Saguinus</taxon>
    </lineage>
</organism>
<accession>A0ABQ9UDN9</accession>
<dbReference type="Proteomes" id="UP001266305">
    <property type="component" value="Unassembled WGS sequence"/>
</dbReference>
<evidence type="ECO:0000313" key="3">
    <source>
        <dbReference type="Proteomes" id="UP001266305"/>
    </source>
</evidence>
<reference evidence="2 3" key="1">
    <citation type="submission" date="2023-05" db="EMBL/GenBank/DDBJ databases">
        <title>B98-5 Cell Line De Novo Hybrid Assembly: An Optical Mapping Approach.</title>
        <authorList>
            <person name="Kananen K."/>
            <person name="Auerbach J.A."/>
            <person name="Kautto E."/>
            <person name="Blachly J.S."/>
        </authorList>
    </citation>
    <scope>NUCLEOTIDE SEQUENCE [LARGE SCALE GENOMIC DNA]</scope>
    <source>
        <strain evidence="2">B95-8</strain>
        <tissue evidence="2">Cell line</tissue>
    </source>
</reference>
<keyword evidence="3" id="KW-1185">Reference proteome</keyword>
<gene>
    <name evidence="2" type="ORF">P7K49_026618</name>
</gene>
<comment type="caution">
    <text evidence="2">The sequence shown here is derived from an EMBL/GenBank/DDBJ whole genome shotgun (WGS) entry which is preliminary data.</text>
</comment>
<proteinExistence type="predicted"/>